<feature type="compositionally biased region" description="Basic and acidic residues" evidence="1">
    <location>
        <begin position="289"/>
        <end position="304"/>
    </location>
</feature>
<proteinExistence type="predicted"/>
<dbReference type="AlphaFoldDB" id="A0A6A6Q805"/>
<keyword evidence="3" id="KW-1185">Reference proteome</keyword>
<accession>A0A6A6Q805</accession>
<dbReference type="OrthoDB" id="3068835at2759"/>
<sequence length="320" mass="34903">MPFTRAYSYALQSHDVQLEHFVAFIDALAIAQAAPAPLQALNVVGNGIGLVPHHWAQAASAGIGLAAGAGTAAVTITRTKMFMERVNKEYFGPRALKASLVGDEELAAVVGYPANGPVLLPLDLNSDATTIRERRLQALASHMSPLTFDVPPPAPPSNVLDKLSAKQIQATIAKNQKKAAKDRDKLNRTSSSSSSSSDSSDSGKPTRTDKVERELHALELEIEQIDLKAQKKTLGKGPKKAGKTEEDRCKDIGKVEKKREKLLRKYEGKEPKMSGYKEGALDQAYPTTKPKESKKQREKDEKASKKARKLKWIVVTNLRS</sequence>
<feature type="region of interest" description="Disordered" evidence="1">
    <location>
        <begin position="231"/>
        <end position="307"/>
    </location>
</feature>
<dbReference type="EMBL" id="MU004203">
    <property type="protein sequence ID" value="KAF2488422.1"/>
    <property type="molecule type" value="Genomic_DNA"/>
</dbReference>
<dbReference type="InterPro" id="IPR053221">
    <property type="entry name" value="Burnettramic_acid_biosynth"/>
</dbReference>
<organism evidence="2 3">
    <name type="scientific">Lophium mytilinum</name>
    <dbReference type="NCBI Taxonomy" id="390894"/>
    <lineage>
        <taxon>Eukaryota</taxon>
        <taxon>Fungi</taxon>
        <taxon>Dikarya</taxon>
        <taxon>Ascomycota</taxon>
        <taxon>Pezizomycotina</taxon>
        <taxon>Dothideomycetes</taxon>
        <taxon>Pleosporomycetidae</taxon>
        <taxon>Mytilinidiales</taxon>
        <taxon>Mytilinidiaceae</taxon>
        <taxon>Lophium</taxon>
    </lineage>
</organism>
<feature type="compositionally biased region" description="Basic and acidic residues" evidence="1">
    <location>
        <begin position="242"/>
        <end position="272"/>
    </location>
</feature>
<feature type="compositionally biased region" description="Basic residues" evidence="1">
    <location>
        <begin position="231"/>
        <end position="241"/>
    </location>
</feature>
<protein>
    <submittedName>
        <fullName evidence="2">Uncharacterized protein</fullName>
    </submittedName>
</protein>
<feature type="compositionally biased region" description="Low complexity" evidence="1">
    <location>
        <begin position="190"/>
        <end position="202"/>
    </location>
</feature>
<evidence type="ECO:0000256" key="1">
    <source>
        <dbReference type="SAM" id="MobiDB-lite"/>
    </source>
</evidence>
<evidence type="ECO:0000313" key="2">
    <source>
        <dbReference type="EMBL" id="KAF2488422.1"/>
    </source>
</evidence>
<reference evidence="2" key="1">
    <citation type="journal article" date="2020" name="Stud. Mycol.">
        <title>101 Dothideomycetes genomes: a test case for predicting lifestyles and emergence of pathogens.</title>
        <authorList>
            <person name="Haridas S."/>
            <person name="Albert R."/>
            <person name="Binder M."/>
            <person name="Bloem J."/>
            <person name="Labutti K."/>
            <person name="Salamov A."/>
            <person name="Andreopoulos B."/>
            <person name="Baker S."/>
            <person name="Barry K."/>
            <person name="Bills G."/>
            <person name="Bluhm B."/>
            <person name="Cannon C."/>
            <person name="Castanera R."/>
            <person name="Culley D."/>
            <person name="Daum C."/>
            <person name="Ezra D."/>
            <person name="Gonzalez J."/>
            <person name="Henrissat B."/>
            <person name="Kuo A."/>
            <person name="Liang C."/>
            <person name="Lipzen A."/>
            <person name="Lutzoni F."/>
            <person name="Magnuson J."/>
            <person name="Mondo S."/>
            <person name="Nolan M."/>
            <person name="Ohm R."/>
            <person name="Pangilinan J."/>
            <person name="Park H.-J."/>
            <person name="Ramirez L."/>
            <person name="Alfaro M."/>
            <person name="Sun H."/>
            <person name="Tritt A."/>
            <person name="Yoshinaga Y."/>
            <person name="Zwiers L.-H."/>
            <person name="Turgeon B."/>
            <person name="Goodwin S."/>
            <person name="Spatafora J."/>
            <person name="Crous P."/>
            <person name="Grigoriev I."/>
        </authorList>
    </citation>
    <scope>NUCLEOTIDE SEQUENCE</scope>
    <source>
        <strain evidence="2">CBS 269.34</strain>
    </source>
</reference>
<feature type="region of interest" description="Disordered" evidence="1">
    <location>
        <begin position="173"/>
        <end position="209"/>
    </location>
</feature>
<dbReference type="Proteomes" id="UP000799750">
    <property type="component" value="Unassembled WGS sequence"/>
</dbReference>
<evidence type="ECO:0000313" key="3">
    <source>
        <dbReference type="Proteomes" id="UP000799750"/>
    </source>
</evidence>
<dbReference type="PANTHER" id="PTHR38887">
    <property type="entry name" value="CHROMOSOME 21, WHOLE GENOME SHOTGUN SEQUENCE"/>
    <property type="match status" value="1"/>
</dbReference>
<dbReference type="PANTHER" id="PTHR38887:SF1">
    <property type="entry name" value="RAS MODIFICATION PROTEIN ERF4"/>
    <property type="match status" value="1"/>
</dbReference>
<name>A0A6A6Q805_9PEZI</name>
<gene>
    <name evidence="2" type="ORF">BU16DRAFT_520536</name>
</gene>